<dbReference type="PANTHER" id="PTHR47619">
    <property type="entry name" value="METALLO-HYDROLASE YYCJ-RELATED"/>
    <property type="match status" value="1"/>
</dbReference>
<dbReference type="OrthoDB" id="9803916at2"/>
<gene>
    <name evidence="2" type="ORF">CDO81_02855</name>
</gene>
<dbReference type="InterPro" id="IPR001279">
    <property type="entry name" value="Metallo-B-lactamas"/>
</dbReference>
<organism evidence="2 3">
    <name type="scientific">Roseateles puraquae</name>
    <dbReference type="NCBI Taxonomy" id="431059"/>
    <lineage>
        <taxon>Bacteria</taxon>
        <taxon>Pseudomonadati</taxon>
        <taxon>Pseudomonadota</taxon>
        <taxon>Betaproteobacteria</taxon>
        <taxon>Burkholderiales</taxon>
        <taxon>Sphaerotilaceae</taxon>
        <taxon>Roseateles</taxon>
    </lineage>
</organism>
<proteinExistence type="predicted"/>
<name>A0A254NCF5_9BURK</name>
<feature type="domain" description="Metallo-beta-lactamase" evidence="1">
    <location>
        <begin position="11"/>
        <end position="191"/>
    </location>
</feature>
<sequence>MRFCSLGSGSGGNSTLIEASQGITRTRLLVDAGFSVRELVKRLARAGCEPESVDAVFITHEHGDHIGCALAFASRYRVPLVTSRGTWRAVGKDDFDPGLLRLVRDGETLALGDLEVNPFGVPHDANEPLQLTLNDGAARLGLVTDLGSAPESVSRALAGCQALLLECNHDEMLLRSGPYHPALKKRILGSHGHLSNTAAAELLARCLHGRLSLVAAAHLSETNNTPALALAALAPVLQGGGPEVRVADPKLGLDWFAVG</sequence>
<dbReference type="Pfam" id="PF12706">
    <property type="entry name" value="Lactamase_B_2"/>
    <property type="match status" value="1"/>
</dbReference>
<dbReference type="SMART" id="SM00849">
    <property type="entry name" value="Lactamase_B"/>
    <property type="match status" value="1"/>
</dbReference>
<reference evidence="2 3" key="1">
    <citation type="journal article" date="2007" name="Int. J. Syst. Evol. Microbiol.">
        <title>Description of Pelomonas aquatica sp. nov. and Pelomonas puraquae sp. nov., isolated from industrial and haemodialysis water.</title>
        <authorList>
            <person name="Gomila M."/>
            <person name="Bowien B."/>
            <person name="Falsen E."/>
            <person name="Moore E.R."/>
            <person name="Lalucat J."/>
        </authorList>
    </citation>
    <scope>NUCLEOTIDE SEQUENCE [LARGE SCALE GENOMIC DNA]</scope>
    <source>
        <strain evidence="2 3">CCUG 52769</strain>
    </source>
</reference>
<dbReference type="InterPro" id="IPR052533">
    <property type="entry name" value="WalJ/YycJ-like"/>
</dbReference>
<dbReference type="AlphaFoldDB" id="A0A254NCF5"/>
<keyword evidence="2" id="KW-0378">Hydrolase</keyword>
<dbReference type="InterPro" id="IPR036866">
    <property type="entry name" value="RibonucZ/Hydroxyglut_hydro"/>
</dbReference>
<dbReference type="SUPFAM" id="SSF56281">
    <property type="entry name" value="Metallo-hydrolase/oxidoreductase"/>
    <property type="match status" value="1"/>
</dbReference>
<dbReference type="Proteomes" id="UP000197446">
    <property type="component" value="Unassembled WGS sequence"/>
</dbReference>
<evidence type="ECO:0000313" key="3">
    <source>
        <dbReference type="Proteomes" id="UP000197446"/>
    </source>
</evidence>
<dbReference type="Gene3D" id="3.60.15.10">
    <property type="entry name" value="Ribonuclease Z/Hydroxyacylglutathione hydrolase-like"/>
    <property type="match status" value="1"/>
</dbReference>
<evidence type="ECO:0000313" key="2">
    <source>
        <dbReference type="EMBL" id="OWR05420.1"/>
    </source>
</evidence>
<dbReference type="EMBL" id="NISI01000001">
    <property type="protein sequence ID" value="OWR05420.1"/>
    <property type="molecule type" value="Genomic_DNA"/>
</dbReference>
<comment type="caution">
    <text evidence="2">The sequence shown here is derived from an EMBL/GenBank/DDBJ whole genome shotgun (WGS) entry which is preliminary data.</text>
</comment>
<keyword evidence="3" id="KW-1185">Reference proteome</keyword>
<accession>A0A254NCF5</accession>
<evidence type="ECO:0000259" key="1">
    <source>
        <dbReference type="SMART" id="SM00849"/>
    </source>
</evidence>
<dbReference type="RefSeq" id="WP_088481628.1">
    <property type="nucleotide sequence ID" value="NZ_JBCNLH010000006.1"/>
</dbReference>
<dbReference type="GO" id="GO:0016787">
    <property type="term" value="F:hydrolase activity"/>
    <property type="evidence" value="ECO:0007669"/>
    <property type="project" value="UniProtKB-KW"/>
</dbReference>
<protein>
    <submittedName>
        <fullName evidence="2">MBL fold metallo-hydrolase</fullName>
    </submittedName>
</protein>
<dbReference type="PANTHER" id="PTHR47619:SF1">
    <property type="entry name" value="EXODEOXYRIBONUCLEASE WALJ"/>
    <property type="match status" value="1"/>
</dbReference>